<accession>A0A015LNV6</accession>
<dbReference type="SUPFAM" id="SSF53067">
    <property type="entry name" value="Actin-like ATPase domain"/>
    <property type="match status" value="2"/>
</dbReference>
<dbReference type="PANTHER" id="PTHR14187">
    <property type="entry name" value="ALPHA KINASE/ELONGATION FACTOR 2 KINASE"/>
    <property type="match status" value="1"/>
</dbReference>
<reference evidence="2 3" key="1">
    <citation type="submission" date="2014-02" db="EMBL/GenBank/DDBJ databases">
        <title>Single nucleus genome sequencing reveals high similarity among nuclei of an endomycorrhizal fungus.</title>
        <authorList>
            <person name="Lin K."/>
            <person name="Geurts R."/>
            <person name="Zhang Z."/>
            <person name="Limpens E."/>
            <person name="Saunders D.G."/>
            <person name="Mu D."/>
            <person name="Pang E."/>
            <person name="Cao H."/>
            <person name="Cha H."/>
            <person name="Lin T."/>
            <person name="Zhou Q."/>
            <person name="Shang Y."/>
            <person name="Li Y."/>
            <person name="Ivanov S."/>
            <person name="Sharma T."/>
            <person name="Velzen R.V."/>
            <person name="Ruijter N.D."/>
            <person name="Aanen D.K."/>
            <person name="Win J."/>
            <person name="Kamoun S."/>
            <person name="Bisseling T."/>
            <person name="Huang S."/>
        </authorList>
    </citation>
    <scope>NUCLEOTIDE SEQUENCE [LARGE SCALE GENOMIC DNA]</scope>
    <source>
        <strain evidence="3">DAOM197198w</strain>
    </source>
</reference>
<keyword evidence="1" id="KW-0812">Transmembrane</keyword>
<dbReference type="STRING" id="1432141.A0A015LNV6"/>
<dbReference type="HOGENOM" id="CLU_009958_5_3_1"/>
<dbReference type="Gene3D" id="3.90.640.10">
    <property type="entry name" value="Actin, Chain A, domain 4"/>
    <property type="match status" value="1"/>
</dbReference>
<keyword evidence="3" id="KW-1185">Reference proteome</keyword>
<keyword evidence="1" id="KW-0472">Membrane</keyword>
<evidence type="ECO:0000313" key="2">
    <source>
        <dbReference type="EMBL" id="EXX74401.1"/>
    </source>
</evidence>
<dbReference type="Proteomes" id="UP000022910">
    <property type="component" value="Unassembled WGS sequence"/>
</dbReference>
<proteinExistence type="predicted"/>
<dbReference type="Gene3D" id="3.30.420.40">
    <property type="match status" value="2"/>
</dbReference>
<evidence type="ECO:0008006" key="4">
    <source>
        <dbReference type="Google" id="ProtNLM"/>
    </source>
</evidence>
<comment type="caution">
    <text evidence="2">The sequence shown here is derived from an EMBL/GenBank/DDBJ whole genome shotgun (WGS) entry which is preliminary data.</text>
</comment>
<sequence length="617" mass="70786">MLIKITRISLLTIHGIFSAVLLKNEIISAFFHAFFIFLRPGRLRTRLTMPKTNTVLQYDTASPDPKKWTVNCWGFPALAQEPTKKSRRQSSETNNTLPVELFKLHLADNLRNFEKPYLPNGLDYEKAISDYLSQMKPLIKEVLDKRWPGIKFTQVRFVFTVPAEWRPHTIGILQECIHKAGFTEKKQSNNNLEFITEPEAAAIYAMGKLEEHKVKAGSSFMVVDCGGGTVDLTTRTLLPDNKLSEITERTGDLCGSTYVDREFIRFLEKKLGFAAVDEFRRENYGQYQYLIHHFFCPRIKFEFIGESNDFRSIDLDIERTCPALMKYVTDETKDAMEDDDWLIEIKYDDVLAMFDKPAVEKILNLIRDQLASSKQKCSAMFLVGGFSESPYLVKKIKDAFTSVVPIITVPQNPITAVLRGAVMYGLDKAAVATRVLTMNYGVRVYPLWRSGVDPKKRKTSDGRIYKFSCLATRGREVAPDEPCSGTYYPIYPDQNAILFSVFATPRKNSRFCDEEGMRKIGELEIDIPDIEGGTDRPVEFSLMFGELLITANARNKNSRKIYTAKFAYAKNSSYFELQNDRKFKGTDLLYDSIYCYANKVEYLHIISIFFLYFILLI</sequence>
<dbReference type="EMBL" id="JEMT01012921">
    <property type="protein sequence ID" value="EXX74401.1"/>
    <property type="molecule type" value="Genomic_DNA"/>
</dbReference>
<organism evidence="2 3">
    <name type="scientific">Rhizophagus irregularis (strain DAOM 197198w)</name>
    <name type="common">Glomus intraradices</name>
    <dbReference type="NCBI Taxonomy" id="1432141"/>
    <lineage>
        <taxon>Eukaryota</taxon>
        <taxon>Fungi</taxon>
        <taxon>Fungi incertae sedis</taxon>
        <taxon>Mucoromycota</taxon>
        <taxon>Glomeromycotina</taxon>
        <taxon>Glomeromycetes</taxon>
        <taxon>Glomerales</taxon>
        <taxon>Glomeraceae</taxon>
        <taxon>Rhizophagus</taxon>
    </lineage>
</organism>
<feature type="transmembrane region" description="Helical" evidence="1">
    <location>
        <begin position="12"/>
        <end position="38"/>
    </location>
</feature>
<gene>
    <name evidence="2" type="ORF">RirG_051410</name>
</gene>
<name>A0A015LNV6_RHIIW</name>
<protein>
    <recommendedName>
        <fullName evidence="4">Actin-like ATPase domain-containing protein</fullName>
    </recommendedName>
</protein>
<keyword evidence="1" id="KW-1133">Transmembrane helix</keyword>
<dbReference type="InterPro" id="IPR043129">
    <property type="entry name" value="ATPase_NBD"/>
</dbReference>
<evidence type="ECO:0000313" key="3">
    <source>
        <dbReference type="Proteomes" id="UP000022910"/>
    </source>
</evidence>
<evidence type="ECO:0000256" key="1">
    <source>
        <dbReference type="SAM" id="Phobius"/>
    </source>
</evidence>
<dbReference type="OrthoDB" id="2963168at2759"/>
<dbReference type="AlphaFoldDB" id="A0A015LNV6"/>
<dbReference type="PANTHER" id="PTHR14187:SF5">
    <property type="entry name" value="HEAT SHOCK 70 KDA PROTEIN 12A"/>
    <property type="match status" value="1"/>
</dbReference>